<feature type="transmembrane region" description="Helical" evidence="2">
    <location>
        <begin position="464"/>
        <end position="486"/>
    </location>
</feature>
<comment type="caution">
    <text evidence="3">The sequence shown here is derived from an EMBL/GenBank/DDBJ whole genome shotgun (WGS) entry which is preliminary data.</text>
</comment>
<gene>
    <name evidence="3" type="ORF">BGW38_005974</name>
</gene>
<evidence type="ECO:0000256" key="2">
    <source>
        <dbReference type="SAM" id="Phobius"/>
    </source>
</evidence>
<dbReference type="Proteomes" id="UP000780801">
    <property type="component" value="Unassembled WGS sequence"/>
</dbReference>
<protein>
    <submittedName>
        <fullName evidence="3">Uncharacterized protein</fullName>
    </submittedName>
</protein>
<keyword evidence="2" id="KW-1133">Transmembrane helix</keyword>
<name>A0A9P6KAK0_9FUNG</name>
<sequence>NESLHDANYSRYDQSVSMDRNGAQEDRIEYVGWGIDAAHTVGESDLRLGTGVSPSVLKQLRIRELEVHELSKELKEEKASRDDEIERLARERKRLQQECSTLKNDLEFATSRMGELEKQVEMGDRTSSAYQKHAAFAKKQKDELSVENRLMVESLQQSEEQLHEVTARLQESQKDRTRIDEERVKTRDLEERLASEIVRSEKLELALAESEERRIAAEREATAESLLGINPESHMSSIAPGKDLMTELQSAAAMFGAGIPQSDEHSESQERAIRLLKESQDHMTTKRNSMRDLNQFYKDSLRGLGTRTLQDAFIPTSPVPPRQSNLGSEVTVSTMKQRAEDDVDCELPPELSLDTRQTLFQREVDTQRNLIEDIMLQAKVGESSTTPGSIFAGSTLGQNPELHQKLKNSRLFTIAGSRILTPADVVGLLNPGTLGSSPLATSSTGPAGSSTAVSKKDKNIVTQVTLMSMYTIIVYLMGVVTSVFLVDNGPVGGAHYGRFMAFDSLQDVVAAANVDMNGGNGRFKIVEVLVYWMQNLVWQGDHYTPT</sequence>
<dbReference type="AlphaFoldDB" id="A0A9P6KAK0"/>
<dbReference type="EMBL" id="JAABOA010003801">
    <property type="protein sequence ID" value="KAF9578304.1"/>
    <property type="molecule type" value="Genomic_DNA"/>
</dbReference>
<reference evidence="3" key="1">
    <citation type="journal article" date="2020" name="Fungal Divers.">
        <title>Resolving the Mortierellaceae phylogeny through synthesis of multi-gene phylogenetics and phylogenomics.</title>
        <authorList>
            <person name="Vandepol N."/>
            <person name="Liber J."/>
            <person name="Desiro A."/>
            <person name="Na H."/>
            <person name="Kennedy M."/>
            <person name="Barry K."/>
            <person name="Grigoriev I.V."/>
            <person name="Miller A.N."/>
            <person name="O'Donnell K."/>
            <person name="Stajich J.E."/>
            <person name="Bonito G."/>
        </authorList>
    </citation>
    <scope>NUCLEOTIDE SEQUENCE</scope>
    <source>
        <strain evidence="3">KOD1015</strain>
    </source>
</reference>
<evidence type="ECO:0000256" key="1">
    <source>
        <dbReference type="SAM" id="Coils"/>
    </source>
</evidence>
<feature type="non-terminal residue" evidence="3">
    <location>
        <position position="546"/>
    </location>
</feature>
<proteinExistence type="predicted"/>
<accession>A0A9P6KAK0</accession>
<dbReference type="OrthoDB" id="432685at2759"/>
<evidence type="ECO:0000313" key="3">
    <source>
        <dbReference type="EMBL" id="KAF9578304.1"/>
    </source>
</evidence>
<keyword evidence="2" id="KW-0472">Membrane</keyword>
<keyword evidence="2" id="KW-0812">Transmembrane</keyword>
<keyword evidence="4" id="KW-1185">Reference proteome</keyword>
<feature type="coiled-coil region" evidence="1">
    <location>
        <begin position="155"/>
        <end position="220"/>
    </location>
</feature>
<evidence type="ECO:0000313" key="4">
    <source>
        <dbReference type="Proteomes" id="UP000780801"/>
    </source>
</evidence>
<keyword evidence="1" id="KW-0175">Coiled coil</keyword>
<organism evidence="3 4">
    <name type="scientific">Lunasporangiospora selenospora</name>
    <dbReference type="NCBI Taxonomy" id="979761"/>
    <lineage>
        <taxon>Eukaryota</taxon>
        <taxon>Fungi</taxon>
        <taxon>Fungi incertae sedis</taxon>
        <taxon>Mucoromycota</taxon>
        <taxon>Mortierellomycotina</taxon>
        <taxon>Mortierellomycetes</taxon>
        <taxon>Mortierellales</taxon>
        <taxon>Mortierellaceae</taxon>
        <taxon>Lunasporangiospora</taxon>
    </lineage>
</organism>
<feature type="coiled-coil region" evidence="1">
    <location>
        <begin position="67"/>
        <end position="119"/>
    </location>
</feature>